<keyword evidence="6" id="KW-1185">Reference proteome</keyword>
<dbReference type="Gene3D" id="2.40.50.100">
    <property type="match status" value="1"/>
</dbReference>
<keyword evidence="3" id="KW-0472">Membrane</keyword>
<dbReference type="EMBL" id="VTUX01000002">
    <property type="protein sequence ID" value="KAA1193489.1"/>
    <property type="molecule type" value="Genomic_DNA"/>
</dbReference>
<evidence type="ECO:0000256" key="3">
    <source>
        <dbReference type="SAM" id="Phobius"/>
    </source>
</evidence>
<comment type="similarity">
    <text evidence="1">Belongs to the membrane fusion protein (MFP) (TC 8.A.1) family.</text>
</comment>
<dbReference type="GO" id="GO:1990281">
    <property type="term" value="C:efflux pump complex"/>
    <property type="evidence" value="ECO:0007669"/>
    <property type="project" value="TreeGrafter"/>
</dbReference>
<keyword evidence="2" id="KW-0175">Coiled coil</keyword>
<feature type="transmembrane region" description="Helical" evidence="3">
    <location>
        <begin position="12"/>
        <end position="33"/>
    </location>
</feature>
<evidence type="ECO:0000313" key="6">
    <source>
        <dbReference type="Proteomes" id="UP000323708"/>
    </source>
</evidence>
<sequence length="375" mass="40123">MQQHHSQATKSRYGGLVGTGCAVLIVVGVTFGLHARFALGEKPQPRQPLTVETVEYVIQDSYQRDVSYLGLVTAGRQATLGFETAGTVATLPWREGSPIAQGEVIARLDDASLQASARATRAELQQARSELELANLKARRQGELRETGAVSREAYDETRLRAESLKSRVEAVSANLQSIEIKLDKAVLRAPYTGVIADRFVHEGAVVNPGTPVVHFIETGGREAHIGVAVHRAAAMKPGDQYSLALRGQSLASELLSLRPDVDPVTRVMTAVFAVPDAVDAVDGEPVTLTLQEDIPSKGGWLPLSALLEGNRGLWTVLRLAEQEGATVTVREAVEVLETQGNRAYVIGSLPDRSRVVASGVHRISPGTPITPGGN</sequence>
<proteinExistence type="inferred from homology"/>
<dbReference type="Proteomes" id="UP000323708">
    <property type="component" value="Unassembled WGS sequence"/>
</dbReference>
<dbReference type="NCBIfam" id="TIGR01730">
    <property type="entry name" value="RND_mfp"/>
    <property type="match status" value="1"/>
</dbReference>
<dbReference type="GO" id="GO:0015562">
    <property type="term" value="F:efflux transmembrane transporter activity"/>
    <property type="evidence" value="ECO:0007669"/>
    <property type="project" value="TreeGrafter"/>
</dbReference>
<accession>A0A5B0X5L4</accession>
<evidence type="ECO:0000313" key="5">
    <source>
        <dbReference type="EMBL" id="KAA1193489.1"/>
    </source>
</evidence>
<organism evidence="5 6">
    <name type="scientific">Pseudohalioglobus sediminis</name>
    <dbReference type="NCBI Taxonomy" id="2606449"/>
    <lineage>
        <taxon>Bacteria</taxon>
        <taxon>Pseudomonadati</taxon>
        <taxon>Pseudomonadota</taxon>
        <taxon>Gammaproteobacteria</taxon>
        <taxon>Cellvibrionales</taxon>
        <taxon>Halieaceae</taxon>
        <taxon>Pseudohalioglobus</taxon>
    </lineage>
</organism>
<dbReference type="SUPFAM" id="SSF111369">
    <property type="entry name" value="HlyD-like secretion proteins"/>
    <property type="match status" value="1"/>
</dbReference>
<gene>
    <name evidence="5" type="ORF">F0M18_06550</name>
</gene>
<dbReference type="RefSeq" id="WP_149610596.1">
    <property type="nucleotide sequence ID" value="NZ_VTUX01000002.1"/>
</dbReference>
<evidence type="ECO:0000256" key="2">
    <source>
        <dbReference type="SAM" id="Coils"/>
    </source>
</evidence>
<evidence type="ECO:0000256" key="1">
    <source>
        <dbReference type="ARBA" id="ARBA00009477"/>
    </source>
</evidence>
<feature type="coiled-coil region" evidence="2">
    <location>
        <begin position="117"/>
        <end position="182"/>
    </location>
</feature>
<keyword evidence="3" id="KW-1133">Transmembrane helix</keyword>
<dbReference type="InterPro" id="IPR006143">
    <property type="entry name" value="RND_pump_MFP"/>
</dbReference>
<protein>
    <submittedName>
        <fullName evidence="5">Efflux RND transporter periplasmic adaptor subunit</fullName>
    </submittedName>
</protein>
<keyword evidence="3" id="KW-0812">Transmembrane</keyword>
<dbReference type="Pfam" id="PF25876">
    <property type="entry name" value="HH_MFP_RND"/>
    <property type="match status" value="1"/>
</dbReference>
<dbReference type="PANTHER" id="PTHR30469:SF11">
    <property type="entry name" value="BLL4320 PROTEIN"/>
    <property type="match status" value="1"/>
</dbReference>
<dbReference type="Gene3D" id="1.10.287.470">
    <property type="entry name" value="Helix hairpin bin"/>
    <property type="match status" value="1"/>
</dbReference>
<dbReference type="InterPro" id="IPR058624">
    <property type="entry name" value="MdtA-like_HH"/>
</dbReference>
<name>A0A5B0X5L4_9GAMM</name>
<feature type="domain" description="Multidrug resistance protein MdtA-like alpha-helical hairpin" evidence="4">
    <location>
        <begin position="120"/>
        <end position="184"/>
    </location>
</feature>
<reference evidence="5 6" key="1">
    <citation type="submission" date="2019-09" db="EMBL/GenBank/DDBJ databases">
        <authorList>
            <person name="Chen X.-Y."/>
        </authorList>
    </citation>
    <scope>NUCLEOTIDE SEQUENCE [LARGE SCALE GENOMIC DNA]</scope>
    <source>
        <strain evidence="5 6">NY5</strain>
    </source>
</reference>
<dbReference type="AlphaFoldDB" id="A0A5B0X5L4"/>
<comment type="caution">
    <text evidence="5">The sequence shown here is derived from an EMBL/GenBank/DDBJ whole genome shotgun (WGS) entry which is preliminary data.</text>
</comment>
<dbReference type="PANTHER" id="PTHR30469">
    <property type="entry name" value="MULTIDRUG RESISTANCE PROTEIN MDTA"/>
    <property type="match status" value="1"/>
</dbReference>
<evidence type="ECO:0000259" key="4">
    <source>
        <dbReference type="Pfam" id="PF25876"/>
    </source>
</evidence>
<dbReference type="Gene3D" id="2.40.420.20">
    <property type="match status" value="1"/>
</dbReference>